<protein>
    <submittedName>
        <fullName evidence="6">Alkaline phosphatase</fullName>
        <ecNumber evidence="6">3.1.3.1</ecNumber>
    </submittedName>
</protein>
<organism evidence="6 7">
    <name type="scientific">Thermobrachium celere DSM 8682</name>
    <dbReference type="NCBI Taxonomy" id="941824"/>
    <lineage>
        <taxon>Bacteria</taxon>
        <taxon>Bacillati</taxon>
        <taxon>Bacillota</taxon>
        <taxon>Clostridia</taxon>
        <taxon>Eubacteriales</taxon>
        <taxon>Clostridiaceae</taxon>
        <taxon>Thermobrachium</taxon>
    </lineage>
</organism>
<proteinExistence type="inferred from homology"/>
<keyword evidence="3" id="KW-0460">Magnesium</keyword>
<reference evidence="6" key="1">
    <citation type="submission" date="2013-03" db="EMBL/GenBank/DDBJ databases">
        <title>Draft genome sequence of the hydrogen-ethanol-producing anaerobic alkalithermophilic Caloramator celere.</title>
        <authorList>
            <person name="Ciranna A."/>
            <person name="Larjo A."/>
            <person name="Kivisto A."/>
            <person name="Santala V."/>
            <person name="Roos C."/>
            <person name="Karp M."/>
        </authorList>
    </citation>
    <scope>NUCLEOTIDE SEQUENCE [LARGE SCALE GENOMIC DNA]</scope>
    <source>
        <strain evidence="6">DSM 8682</strain>
    </source>
</reference>
<evidence type="ECO:0000256" key="3">
    <source>
        <dbReference type="PIRSR" id="PIRSR601952-2"/>
    </source>
</evidence>
<dbReference type="eggNOG" id="COG1785">
    <property type="taxonomic scope" value="Bacteria"/>
</dbReference>
<comment type="cofactor">
    <cofactor evidence="3">
        <name>Mg(2+)</name>
        <dbReference type="ChEBI" id="CHEBI:18420"/>
    </cofactor>
    <text evidence="3">Binds 1 Mg(2+) ion.</text>
</comment>
<dbReference type="CDD" id="cd16012">
    <property type="entry name" value="ALP"/>
    <property type="match status" value="1"/>
</dbReference>
<evidence type="ECO:0000256" key="1">
    <source>
        <dbReference type="ARBA" id="ARBA00022553"/>
    </source>
</evidence>
<dbReference type="HOGENOM" id="CLU_008539_6_2_9"/>
<evidence type="ECO:0000256" key="2">
    <source>
        <dbReference type="PIRSR" id="PIRSR601952-1"/>
    </source>
</evidence>
<dbReference type="Gene3D" id="1.10.60.40">
    <property type="match status" value="1"/>
</dbReference>
<feature type="binding site" evidence="3">
    <location>
        <position position="214"/>
    </location>
    <ligand>
        <name>Mg(2+)</name>
        <dbReference type="ChEBI" id="CHEBI:18420"/>
    </ligand>
</feature>
<dbReference type="GO" id="GO:0004035">
    <property type="term" value="F:alkaline phosphatase activity"/>
    <property type="evidence" value="ECO:0007669"/>
    <property type="project" value="UniProtKB-EC"/>
</dbReference>
<dbReference type="AlphaFoldDB" id="R7RPM0"/>
<evidence type="ECO:0000313" key="7">
    <source>
        <dbReference type="Proteomes" id="UP000014923"/>
    </source>
</evidence>
<comment type="similarity">
    <text evidence="4">Belongs to the alkaline phosphatase family.</text>
</comment>
<keyword evidence="1" id="KW-0597">Phosphoprotein</keyword>
<comment type="cofactor">
    <cofactor evidence="3">
        <name>Zn(2+)</name>
        <dbReference type="ChEBI" id="CHEBI:29105"/>
    </cofactor>
    <text evidence="3">Binds 2 Zn(2+) ions.</text>
</comment>
<feature type="binding site" evidence="3">
    <location>
        <position position="106"/>
    </location>
    <ligand>
        <name>Zn(2+)</name>
        <dbReference type="ChEBI" id="CHEBI:29105"/>
        <label>2</label>
    </ligand>
</feature>
<dbReference type="EC" id="3.1.3.1" evidence="6"/>
<dbReference type="PANTHER" id="PTHR11596:SF5">
    <property type="entry name" value="ALKALINE PHOSPHATASE"/>
    <property type="match status" value="1"/>
</dbReference>
<feature type="binding site" evidence="3">
    <location>
        <position position="344"/>
    </location>
    <ligand>
        <name>Mg(2+)</name>
        <dbReference type="ChEBI" id="CHEBI:18420"/>
    </ligand>
</feature>
<feature type="binding site" evidence="3">
    <location>
        <position position="491"/>
    </location>
    <ligand>
        <name>Zn(2+)</name>
        <dbReference type="ChEBI" id="CHEBI:29105"/>
        <label>2</label>
    </ligand>
</feature>
<dbReference type="SUPFAM" id="SSF53649">
    <property type="entry name" value="Alkaline phosphatase-like"/>
    <property type="match status" value="1"/>
</dbReference>
<evidence type="ECO:0000313" key="6">
    <source>
        <dbReference type="EMBL" id="CDF57268.1"/>
    </source>
</evidence>
<evidence type="ECO:0000256" key="5">
    <source>
        <dbReference type="SAM" id="SignalP"/>
    </source>
</evidence>
<dbReference type="PANTHER" id="PTHR11596">
    <property type="entry name" value="ALKALINE PHOSPHATASE"/>
    <property type="match status" value="1"/>
</dbReference>
<keyword evidence="5" id="KW-0732">Signal</keyword>
<dbReference type="GO" id="GO:0046872">
    <property type="term" value="F:metal ion binding"/>
    <property type="evidence" value="ECO:0007669"/>
    <property type="project" value="UniProtKB-KW"/>
</dbReference>
<comment type="caution">
    <text evidence="6">The sequence shown here is derived from an EMBL/GenBank/DDBJ whole genome shotgun (WGS) entry which is preliminary data.</text>
</comment>
<evidence type="ECO:0000256" key="4">
    <source>
        <dbReference type="RuleBase" id="RU003946"/>
    </source>
</evidence>
<feature type="active site" description="Phosphoserine intermediate" evidence="2">
    <location>
        <position position="146"/>
    </location>
</feature>
<feature type="binding site" evidence="3">
    <location>
        <position position="349"/>
    </location>
    <ligand>
        <name>Zn(2+)</name>
        <dbReference type="ChEBI" id="CHEBI:29105"/>
        <label>1</label>
    </ligand>
</feature>
<keyword evidence="3" id="KW-0862">Zinc</keyword>
<dbReference type="Gene3D" id="3.40.720.10">
    <property type="entry name" value="Alkaline Phosphatase, subunit A"/>
    <property type="match status" value="1"/>
</dbReference>
<feature type="binding site" evidence="3">
    <location>
        <position position="391"/>
    </location>
    <ligand>
        <name>Zn(2+)</name>
        <dbReference type="ChEBI" id="CHEBI:29105"/>
        <label>2</label>
    </ligand>
</feature>
<keyword evidence="3" id="KW-0479">Metal-binding</keyword>
<name>R7RPM0_9CLOT</name>
<dbReference type="SMART" id="SM00098">
    <property type="entry name" value="alkPPc"/>
    <property type="match status" value="1"/>
</dbReference>
<feature type="binding site" evidence="3">
    <location>
        <position position="106"/>
    </location>
    <ligand>
        <name>Mg(2+)</name>
        <dbReference type="ChEBI" id="CHEBI:18420"/>
    </ligand>
</feature>
<accession>R7RPM0</accession>
<dbReference type="RefSeq" id="WP_018660273.1">
    <property type="nucleotide sequence ID" value="NZ_HF952018.1"/>
</dbReference>
<feature type="chain" id="PRO_5038564390" evidence="5">
    <location>
        <begin position="24"/>
        <end position="615"/>
    </location>
</feature>
<gene>
    <name evidence="6" type="ORF">TCEL_01182</name>
</gene>
<dbReference type="InterPro" id="IPR001952">
    <property type="entry name" value="Alkaline_phosphatase"/>
</dbReference>
<dbReference type="Proteomes" id="UP000014923">
    <property type="component" value="Unassembled WGS sequence"/>
</dbReference>
<dbReference type="InterPro" id="IPR017850">
    <property type="entry name" value="Alkaline_phosphatase_core_sf"/>
</dbReference>
<keyword evidence="7" id="KW-1185">Reference proteome</keyword>
<dbReference type="EMBL" id="CAVN010000086">
    <property type="protein sequence ID" value="CDF57268.1"/>
    <property type="molecule type" value="Genomic_DNA"/>
</dbReference>
<sequence>MNSKSKKAINLLLSLVLSLSVLVSPITELNASAAGTTTKKVTTVTQKSTVHKRTGAKVTKRKVTKKVVKNVKKQPVVKKPVQKNNNVKPVVQEVRKAKNVIFLLGDGMGISHTTLARWYKGSNLAMDEIAAGVIRTYSAESIITDSAPAATAFATGIKSNDKLIGVYPEKIELPNKKTVDEKDAYKPIATILEAAKIKGKATGIVSTSQVQHASPAGFTAHVPHRELYYDIAMQQVYQGLDVVFGGGKQYLVPGGEKYNIPEEKGRKDGNDLIAELKKMGYAVVEDTKSMKETKANKVWGLFADDAMDHDLDRDPAKQPSLAEMTKKAIDILSKDKDGFFLFVEGSEIDWASHANDPVGVATEVIAFDNAVKVALDFAKSNKDTLVIVVSDHDNGGLSIGSKKTDSTYPSLPLADLINPLKKAKVTGKGIEKLFNEDKSNIAEVMKDYFGIEDLTAEEIEAIKKAPAGKVQSVVGPIISSRSTIGWTTTGHTGNDVVFYAYGPHAPKGTLENYQFAKIMADAMGIDLEDVNTELFIDLEEGLQYIPGAEADLDITDMANPVVEITKGKIKAELPVNTNILKINGKVYRLNGLTILSKSERIYVPLQALDIIYDAK</sequence>
<dbReference type="PRINTS" id="PR00113">
    <property type="entry name" value="ALKPHPHTASE"/>
</dbReference>
<dbReference type="Pfam" id="PF00245">
    <property type="entry name" value="Alk_phosphatase"/>
    <property type="match status" value="1"/>
</dbReference>
<keyword evidence="6" id="KW-0378">Hydrolase</keyword>
<feature type="binding site" evidence="3">
    <location>
        <position position="353"/>
    </location>
    <ligand>
        <name>Zn(2+)</name>
        <dbReference type="ChEBI" id="CHEBI:29105"/>
        <label>1</label>
    </ligand>
</feature>
<feature type="binding site" evidence="3">
    <location>
        <position position="212"/>
    </location>
    <ligand>
        <name>Mg(2+)</name>
        <dbReference type="ChEBI" id="CHEBI:18420"/>
    </ligand>
</feature>
<feature type="signal peptide" evidence="5">
    <location>
        <begin position="1"/>
        <end position="23"/>
    </location>
</feature>
<feature type="binding site" evidence="3">
    <location>
        <position position="392"/>
    </location>
    <ligand>
        <name>Zn(2+)</name>
        <dbReference type="ChEBI" id="CHEBI:29105"/>
        <label>2</label>
    </ligand>
</feature>
<dbReference type="OrthoDB" id="9794455at2"/>